<feature type="non-terminal residue" evidence="2">
    <location>
        <position position="178"/>
    </location>
</feature>
<sequence length="178" mass="19806">MGRRDQHTPVNCTNTAISCVVLLLGRSQTDNEVLSPSAKRLNSEPVSLDEGKSPPRQRAKSLGRSMIDKITNKDRDRDRPHSTSHERTRDRHASTTLGDAETMSTASVLSHRNTSGDKLHVHTSTTNRDLSAPPKLPDPNSVYTPPVRISHTTDMPNDTTDDTAYFVWMRIIKAKNLP</sequence>
<dbReference type="AlphaFoldDB" id="A0A0L0GC81"/>
<organism evidence="2 3">
    <name type="scientific">Sphaeroforma arctica JP610</name>
    <dbReference type="NCBI Taxonomy" id="667725"/>
    <lineage>
        <taxon>Eukaryota</taxon>
        <taxon>Ichthyosporea</taxon>
        <taxon>Ichthyophonida</taxon>
        <taxon>Sphaeroforma</taxon>
    </lineage>
</organism>
<dbReference type="Proteomes" id="UP000054560">
    <property type="component" value="Unassembled WGS sequence"/>
</dbReference>
<dbReference type="PROSITE" id="PS51257">
    <property type="entry name" value="PROKAR_LIPOPROTEIN"/>
    <property type="match status" value="1"/>
</dbReference>
<evidence type="ECO:0000313" key="3">
    <source>
        <dbReference type="Proteomes" id="UP000054560"/>
    </source>
</evidence>
<dbReference type="GeneID" id="25902453"/>
<feature type="compositionally biased region" description="Polar residues" evidence="1">
    <location>
        <begin position="94"/>
        <end position="113"/>
    </location>
</feature>
<name>A0A0L0GC81_9EUKA</name>
<dbReference type="EMBL" id="KQ241679">
    <property type="protein sequence ID" value="KNC85873.1"/>
    <property type="molecule type" value="Genomic_DNA"/>
</dbReference>
<proteinExistence type="predicted"/>
<dbReference type="RefSeq" id="XP_014159775.1">
    <property type="nucleotide sequence ID" value="XM_014304300.1"/>
</dbReference>
<keyword evidence="3" id="KW-1185">Reference proteome</keyword>
<accession>A0A0L0GC81</accession>
<evidence type="ECO:0000256" key="1">
    <source>
        <dbReference type="SAM" id="MobiDB-lite"/>
    </source>
</evidence>
<feature type="compositionally biased region" description="Basic and acidic residues" evidence="1">
    <location>
        <begin position="66"/>
        <end position="93"/>
    </location>
</feature>
<feature type="region of interest" description="Disordered" evidence="1">
    <location>
        <begin position="31"/>
        <end position="156"/>
    </location>
</feature>
<evidence type="ECO:0000313" key="2">
    <source>
        <dbReference type="EMBL" id="KNC85873.1"/>
    </source>
</evidence>
<reference evidence="2 3" key="1">
    <citation type="submission" date="2011-02" db="EMBL/GenBank/DDBJ databases">
        <title>The Genome Sequence of Sphaeroforma arctica JP610.</title>
        <authorList>
            <consortium name="The Broad Institute Genome Sequencing Platform"/>
            <person name="Russ C."/>
            <person name="Cuomo C."/>
            <person name="Young S.K."/>
            <person name="Zeng Q."/>
            <person name="Gargeya S."/>
            <person name="Alvarado L."/>
            <person name="Berlin A."/>
            <person name="Chapman S.B."/>
            <person name="Chen Z."/>
            <person name="Freedman E."/>
            <person name="Gellesch M."/>
            <person name="Goldberg J."/>
            <person name="Griggs A."/>
            <person name="Gujja S."/>
            <person name="Heilman E."/>
            <person name="Heiman D."/>
            <person name="Howarth C."/>
            <person name="Mehta T."/>
            <person name="Neiman D."/>
            <person name="Pearson M."/>
            <person name="Roberts A."/>
            <person name="Saif S."/>
            <person name="Shea T."/>
            <person name="Shenoy N."/>
            <person name="Sisk P."/>
            <person name="Stolte C."/>
            <person name="Sykes S."/>
            <person name="White J."/>
            <person name="Yandava C."/>
            <person name="Burger G."/>
            <person name="Gray M.W."/>
            <person name="Holland P.W.H."/>
            <person name="King N."/>
            <person name="Lang F.B.F."/>
            <person name="Roger A.J."/>
            <person name="Ruiz-Trillo I."/>
            <person name="Haas B."/>
            <person name="Nusbaum C."/>
            <person name="Birren B."/>
        </authorList>
    </citation>
    <scope>NUCLEOTIDE SEQUENCE [LARGE SCALE GENOMIC DNA]</scope>
    <source>
        <strain evidence="2 3">JP610</strain>
    </source>
</reference>
<gene>
    <name evidence="2" type="ORF">SARC_01949</name>
</gene>
<protein>
    <submittedName>
        <fullName evidence="2">Uncharacterized protein</fullName>
    </submittedName>
</protein>